<dbReference type="KEGG" id="qsa:O6P43_011973"/>
<sequence length="173" mass="19899">MEGETEAFISNNKGVSGYLTHDGIELRSFRSFLKGVCVDQSNLWRAGLSWSIFFVLSVGVPILSHFLLLCPTCDENHSRPYHVVVQSYISVFATLSFISLSRWYREYGLRRFLFLNKVSDASDKVQRGYAEELQRSMKLIFLFGLPCSVAECVYKYGGMYQEQMKYHIMVIST</sequence>
<evidence type="ECO:0000313" key="3">
    <source>
        <dbReference type="Proteomes" id="UP001163823"/>
    </source>
</evidence>
<dbReference type="EMBL" id="JARAOO010000005">
    <property type="protein sequence ID" value="KAJ7967755.1"/>
    <property type="molecule type" value="Genomic_DNA"/>
</dbReference>
<keyword evidence="1" id="KW-1133">Transmembrane helix</keyword>
<reference evidence="2" key="1">
    <citation type="journal article" date="2023" name="Science">
        <title>Elucidation of the pathway for biosynthesis of saponin adjuvants from the soapbark tree.</title>
        <authorList>
            <person name="Reed J."/>
            <person name="Orme A."/>
            <person name="El-Demerdash A."/>
            <person name="Owen C."/>
            <person name="Martin L.B.B."/>
            <person name="Misra R.C."/>
            <person name="Kikuchi S."/>
            <person name="Rejzek M."/>
            <person name="Martin A.C."/>
            <person name="Harkess A."/>
            <person name="Leebens-Mack J."/>
            <person name="Louveau T."/>
            <person name="Stephenson M.J."/>
            <person name="Osbourn A."/>
        </authorList>
    </citation>
    <scope>NUCLEOTIDE SEQUENCE</scope>
    <source>
        <strain evidence="2">S10</strain>
    </source>
</reference>
<dbReference type="AlphaFoldDB" id="A0AAD7PUY5"/>
<name>A0AAD7PUY5_QUISA</name>
<comment type="caution">
    <text evidence="2">The sequence shown here is derived from an EMBL/GenBank/DDBJ whole genome shotgun (WGS) entry which is preliminary data.</text>
</comment>
<dbReference type="PANTHER" id="PTHR31963">
    <property type="entry name" value="RAS GUANINE NUCLEOTIDE EXCHANGE FACTOR K"/>
    <property type="match status" value="1"/>
</dbReference>
<dbReference type="PANTHER" id="PTHR31963:SF17">
    <property type="entry name" value="PROTEIN, PUTATIVE (DUF3537)-RELATED"/>
    <property type="match status" value="1"/>
</dbReference>
<keyword evidence="1" id="KW-0472">Membrane</keyword>
<feature type="transmembrane region" description="Helical" evidence="1">
    <location>
        <begin position="48"/>
        <end position="69"/>
    </location>
</feature>
<proteinExistence type="predicted"/>
<dbReference type="Proteomes" id="UP001163823">
    <property type="component" value="Chromosome 5"/>
</dbReference>
<dbReference type="InterPro" id="IPR021924">
    <property type="entry name" value="DUF3537"/>
</dbReference>
<keyword evidence="1" id="KW-0812">Transmembrane</keyword>
<feature type="transmembrane region" description="Helical" evidence="1">
    <location>
        <begin position="81"/>
        <end position="104"/>
    </location>
</feature>
<accession>A0AAD7PUY5</accession>
<organism evidence="2 3">
    <name type="scientific">Quillaja saponaria</name>
    <name type="common">Soap bark tree</name>
    <dbReference type="NCBI Taxonomy" id="32244"/>
    <lineage>
        <taxon>Eukaryota</taxon>
        <taxon>Viridiplantae</taxon>
        <taxon>Streptophyta</taxon>
        <taxon>Embryophyta</taxon>
        <taxon>Tracheophyta</taxon>
        <taxon>Spermatophyta</taxon>
        <taxon>Magnoliopsida</taxon>
        <taxon>eudicotyledons</taxon>
        <taxon>Gunneridae</taxon>
        <taxon>Pentapetalae</taxon>
        <taxon>rosids</taxon>
        <taxon>fabids</taxon>
        <taxon>Fabales</taxon>
        <taxon>Quillajaceae</taxon>
        <taxon>Quillaja</taxon>
    </lineage>
</organism>
<dbReference type="Pfam" id="PF12056">
    <property type="entry name" value="DUF3537"/>
    <property type="match status" value="1"/>
</dbReference>
<gene>
    <name evidence="2" type="ORF">O6P43_011973</name>
</gene>
<evidence type="ECO:0000256" key="1">
    <source>
        <dbReference type="SAM" id="Phobius"/>
    </source>
</evidence>
<evidence type="ECO:0000313" key="2">
    <source>
        <dbReference type="EMBL" id="KAJ7967755.1"/>
    </source>
</evidence>
<protein>
    <submittedName>
        <fullName evidence="2">DUF3537 domain-containing protein</fullName>
    </submittedName>
</protein>
<keyword evidence="3" id="KW-1185">Reference proteome</keyword>